<evidence type="ECO:0000256" key="8">
    <source>
        <dbReference type="ARBA" id="ARBA00023170"/>
    </source>
</evidence>
<dbReference type="AlphaFoldDB" id="A0A1V4KQK5"/>
<gene>
    <name evidence="12" type="primary">IL12RB1</name>
    <name evidence="12" type="ORF">AV530_006830</name>
</gene>
<dbReference type="InterPro" id="IPR036116">
    <property type="entry name" value="FN3_sf"/>
</dbReference>
<dbReference type="Proteomes" id="UP000190648">
    <property type="component" value="Unassembled WGS sequence"/>
</dbReference>
<reference evidence="12 13" key="1">
    <citation type="submission" date="2016-02" db="EMBL/GenBank/DDBJ databases">
        <title>Band-tailed pigeon sequencing and assembly.</title>
        <authorList>
            <person name="Soares A.E."/>
            <person name="Novak B.J."/>
            <person name="Rice E.S."/>
            <person name="O'Connell B."/>
            <person name="Chang D."/>
            <person name="Weber S."/>
            <person name="Shapiro B."/>
        </authorList>
    </citation>
    <scope>NUCLEOTIDE SEQUENCE [LARGE SCALE GENOMIC DNA]</scope>
    <source>
        <strain evidence="12">BTP2013</strain>
        <tissue evidence="12">Blood</tissue>
    </source>
</reference>
<evidence type="ECO:0000256" key="4">
    <source>
        <dbReference type="ARBA" id="ARBA00022729"/>
    </source>
</evidence>
<name>A0A1V4KQK5_PATFA</name>
<evidence type="ECO:0000256" key="10">
    <source>
        <dbReference type="SAM" id="MobiDB-lite"/>
    </source>
</evidence>
<comment type="subcellular location">
    <subcellularLocation>
        <location evidence="1">Membrane</location>
        <topology evidence="1">Single-pass type I membrane protein</topology>
    </subcellularLocation>
</comment>
<evidence type="ECO:0000256" key="5">
    <source>
        <dbReference type="ARBA" id="ARBA00022737"/>
    </source>
</evidence>
<dbReference type="PROSITE" id="PS50853">
    <property type="entry name" value="FN3"/>
    <property type="match status" value="1"/>
</dbReference>
<dbReference type="EMBL" id="LSYS01002182">
    <property type="protein sequence ID" value="OPJ86713.1"/>
    <property type="molecule type" value="Genomic_DNA"/>
</dbReference>
<keyword evidence="3" id="KW-0812">Transmembrane</keyword>
<keyword evidence="13" id="KW-1185">Reference proteome</keyword>
<evidence type="ECO:0000313" key="12">
    <source>
        <dbReference type="EMBL" id="OPJ86713.1"/>
    </source>
</evidence>
<organism evidence="12 13">
    <name type="scientific">Patagioenas fasciata monilis</name>
    <dbReference type="NCBI Taxonomy" id="372326"/>
    <lineage>
        <taxon>Eukaryota</taxon>
        <taxon>Metazoa</taxon>
        <taxon>Chordata</taxon>
        <taxon>Craniata</taxon>
        <taxon>Vertebrata</taxon>
        <taxon>Euteleostomi</taxon>
        <taxon>Archelosauria</taxon>
        <taxon>Archosauria</taxon>
        <taxon>Dinosauria</taxon>
        <taxon>Saurischia</taxon>
        <taxon>Theropoda</taxon>
        <taxon>Coelurosauria</taxon>
        <taxon>Aves</taxon>
        <taxon>Neognathae</taxon>
        <taxon>Neoaves</taxon>
        <taxon>Columbimorphae</taxon>
        <taxon>Columbiformes</taxon>
        <taxon>Columbidae</taxon>
        <taxon>Patagioenas</taxon>
    </lineage>
</organism>
<evidence type="ECO:0000256" key="9">
    <source>
        <dbReference type="ARBA" id="ARBA00023180"/>
    </source>
</evidence>
<dbReference type="PANTHER" id="PTHR48423">
    <property type="entry name" value="INTERLEUKIN-27 RECEPTOR SUBUNIT ALPHA"/>
    <property type="match status" value="1"/>
</dbReference>
<feature type="region of interest" description="Disordered" evidence="10">
    <location>
        <begin position="566"/>
        <end position="633"/>
    </location>
</feature>
<evidence type="ECO:0000313" key="13">
    <source>
        <dbReference type="Proteomes" id="UP000190648"/>
    </source>
</evidence>
<evidence type="ECO:0000259" key="11">
    <source>
        <dbReference type="PROSITE" id="PS50853"/>
    </source>
</evidence>
<dbReference type="STRING" id="372326.A0A1V4KQK5"/>
<evidence type="ECO:0000256" key="1">
    <source>
        <dbReference type="ARBA" id="ARBA00004479"/>
    </source>
</evidence>
<accession>A0A1V4KQK5</accession>
<dbReference type="InterPro" id="IPR052672">
    <property type="entry name" value="Type1_Cytokine_Rcpt_Type2"/>
</dbReference>
<keyword evidence="9" id="KW-0325">Glycoprotein</keyword>
<comment type="similarity">
    <text evidence="2">Belongs to the type I cytokine receptor family. Type 2 subfamily.</text>
</comment>
<keyword evidence="7" id="KW-0472">Membrane</keyword>
<evidence type="ECO:0000256" key="3">
    <source>
        <dbReference type="ARBA" id="ARBA00022692"/>
    </source>
</evidence>
<proteinExistence type="inferred from homology"/>
<dbReference type="SUPFAM" id="SSF49265">
    <property type="entry name" value="Fibronectin type III"/>
    <property type="match status" value="1"/>
</dbReference>
<dbReference type="PANTHER" id="PTHR48423:SF1">
    <property type="entry name" value="INTERLEUKIN-27 RECEPTOR SUBUNIT ALPHA"/>
    <property type="match status" value="1"/>
</dbReference>
<evidence type="ECO:0000256" key="2">
    <source>
        <dbReference type="ARBA" id="ARBA00008921"/>
    </source>
</evidence>
<keyword evidence="4" id="KW-0732">Signal</keyword>
<dbReference type="InterPro" id="IPR013783">
    <property type="entry name" value="Ig-like_fold"/>
</dbReference>
<dbReference type="InterPro" id="IPR003961">
    <property type="entry name" value="FN3_dom"/>
</dbReference>
<keyword evidence="8 12" id="KW-0675">Receptor</keyword>
<feature type="domain" description="Fibronectin type-III" evidence="11">
    <location>
        <begin position="386"/>
        <end position="480"/>
    </location>
</feature>
<evidence type="ECO:0000256" key="6">
    <source>
        <dbReference type="ARBA" id="ARBA00022989"/>
    </source>
</evidence>
<sequence length="698" mass="76020">MAPGFSCWKQCSPLGFRCSWPPYGPPGNTSYLLTLCYTSPRLCQEFEAGARTTYPLNHRRIYVLTNVTAWVEARWGGHVHRTPNITLYLDKALKPNPPPAAVPFTRSGGRLWLQVPRPPCHPRAQPLQREARFRRTGDHGWTQVTCEAVMDEDDTVTCALGGDGAFEVQLRHKPPHWSSYWSDWSGSIFVPKEILESPALSYQLGELGPAGQRVLQLGWQRAPEEQGNVTYTLRSHMPACSCTKEDTVELGTEVTAHNLTLSGAEYQILLTAANAAGTGPPRQLLVPAARRSDLGFKNVSVVGSAVMVQWEAPSAGLASCFEQQLLQGAAKRGVCTQRGFPAKSIHVERGALDTPACHRLAVHGWSPARGWATFALHHHYAGNASPAVPIRINTSTSDATVVLQWSPSPRATCPGVLAKYLICHVAEGDNVTYAEADAAASHFTLQNLLPGTVHRVSVQEVTAESKGTCGTWWHFQTKALGPQGAAWKSNLKYLGILLCVPTVAAIYQLSKKRARRLLFPPLPEPVGSKAIEFTISETASQCHPRPGFVEPSEKFSLAELLLTEPNPGQEVNDAGTRPGTPQPSPTAAQEPVTVSPPELPFTYRRQDTLSPPGFEPHDSAEEEEEEEEGRQVVRQPLVPIALLISDKPVIIRDQAGWDPAPEELTRRIGDTIAENGQLLTPIGGPFVGQLGKATGMLC</sequence>
<dbReference type="CDD" id="cd00063">
    <property type="entry name" value="FN3"/>
    <property type="match status" value="1"/>
</dbReference>
<dbReference type="GO" id="GO:0005886">
    <property type="term" value="C:plasma membrane"/>
    <property type="evidence" value="ECO:0007669"/>
    <property type="project" value="UniProtKB-ARBA"/>
</dbReference>
<dbReference type="OrthoDB" id="8945484at2759"/>
<comment type="caution">
    <text evidence="12">The sequence shown here is derived from an EMBL/GenBank/DDBJ whole genome shotgun (WGS) entry which is preliminary data.</text>
</comment>
<keyword evidence="6" id="KW-1133">Transmembrane helix</keyword>
<keyword evidence="5" id="KW-0677">Repeat</keyword>
<dbReference type="SMART" id="SM00060">
    <property type="entry name" value="FN3"/>
    <property type="match status" value="2"/>
</dbReference>
<evidence type="ECO:0000256" key="7">
    <source>
        <dbReference type="ARBA" id="ARBA00023136"/>
    </source>
</evidence>
<dbReference type="Gene3D" id="2.60.40.10">
    <property type="entry name" value="Immunoglobulins"/>
    <property type="match status" value="2"/>
</dbReference>
<protein>
    <submittedName>
        <fullName evidence="12">Interleukin-12 receptor subunit beta-1</fullName>
    </submittedName>
</protein>